<dbReference type="Gene3D" id="1.10.1300.10">
    <property type="entry name" value="3'5'-cyclic nucleotide phosphodiesterase, catalytic domain"/>
    <property type="match status" value="1"/>
</dbReference>
<dbReference type="SUPFAM" id="SSF55781">
    <property type="entry name" value="GAF domain-like"/>
    <property type="match status" value="1"/>
</dbReference>
<feature type="domain" description="PDEase" evidence="9">
    <location>
        <begin position="404"/>
        <end position="724"/>
    </location>
</feature>
<dbReference type="InterPro" id="IPR023174">
    <property type="entry name" value="PDEase_CS"/>
</dbReference>
<dbReference type="SMART" id="SM00471">
    <property type="entry name" value="HDc"/>
    <property type="match status" value="1"/>
</dbReference>
<reference evidence="10" key="1">
    <citation type="submission" date="2021-12" db="EMBL/GenBank/DDBJ databases">
        <authorList>
            <person name="King R."/>
        </authorList>
    </citation>
    <scope>NUCLEOTIDE SEQUENCE</scope>
</reference>
<dbReference type="InterPro" id="IPR003607">
    <property type="entry name" value="HD/PDEase_dom"/>
</dbReference>
<evidence type="ECO:0000256" key="3">
    <source>
        <dbReference type="ARBA" id="ARBA00022723"/>
    </source>
</evidence>
<dbReference type="PROSITE" id="PS00126">
    <property type="entry name" value="PDEASE_I_1"/>
    <property type="match status" value="1"/>
</dbReference>
<dbReference type="Proteomes" id="UP001152759">
    <property type="component" value="Chromosome 3"/>
</dbReference>
<protein>
    <recommendedName>
        <fullName evidence="8">Phosphodiesterase</fullName>
        <ecNumber evidence="8">3.1.4.-</ecNumber>
    </recommendedName>
</protein>
<dbReference type="GO" id="GO:0007165">
    <property type="term" value="P:signal transduction"/>
    <property type="evidence" value="ECO:0007669"/>
    <property type="project" value="InterPro"/>
</dbReference>
<dbReference type="GO" id="GO:0004114">
    <property type="term" value="F:3',5'-cyclic-nucleotide phosphodiesterase activity"/>
    <property type="evidence" value="ECO:0007669"/>
    <property type="project" value="InterPro"/>
</dbReference>
<dbReference type="Pfam" id="PF01590">
    <property type="entry name" value="GAF"/>
    <property type="match status" value="1"/>
</dbReference>
<evidence type="ECO:0000313" key="11">
    <source>
        <dbReference type="Proteomes" id="UP001152759"/>
    </source>
</evidence>
<name>A0A9P0F431_BEMTA</name>
<dbReference type="KEGG" id="btab:109030639"/>
<evidence type="ECO:0000256" key="7">
    <source>
        <dbReference type="PIRSR" id="PIRSR623088-3"/>
    </source>
</evidence>
<evidence type="ECO:0000256" key="5">
    <source>
        <dbReference type="PIRSR" id="PIRSR623088-1"/>
    </source>
</evidence>
<feature type="binding site" evidence="7">
    <location>
        <position position="518"/>
    </location>
    <ligand>
        <name>Zn(2+)</name>
        <dbReference type="ChEBI" id="CHEBI:29105"/>
        <label>1</label>
    </ligand>
</feature>
<dbReference type="InterPro" id="IPR002073">
    <property type="entry name" value="PDEase_catalytic_dom"/>
</dbReference>
<comment type="similarity">
    <text evidence="1 8">Belongs to the cyclic nucleotide phosphodiesterase family.</text>
</comment>
<dbReference type="Pfam" id="PF00233">
    <property type="entry name" value="PDEase_I"/>
    <property type="match status" value="1"/>
</dbReference>
<dbReference type="InterPro" id="IPR036971">
    <property type="entry name" value="PDEase_catalytic_dom_sf"/>
</dbReference>
<evidence type="ECO:0000256" key="4">
    <source>
        <dbReference type="ARBA" id="ARBA00022801"/>
    </source>
</evidence>
<feature type="binding site" evidence="6">
    <location>
        <begin position="475"/>
        <end position="479"/>
    </location>
    <ligand>
        <name>AMP</name>
        <dbReference type="ChEBI" id="CHEBI:456215"/>
    </ligand>
</feature>
<feature type="binding site" evidence="7">
    <location>
        <position position="517"/>
    </location>
    <ligand>
        <name>Zn(2+)</name>
        <dbReference type="ChEBI" id="CHEBI:29105"/>
        <label>1</label>
    </ligand>
</feature>
<evidence type="ECO:0000256" key="6">
    <source>
        <dbReference type="PIRSR" id="PIRSR623088-2"/>
    </source>
</evidence>
<keyword evidence="4 8" id="KW-0378">Hydrolase</keyword>
<feature type="binding site" evidence="7">
    <location>
        <position position="629"/>
    </location>
    <ligand>
        <name>Zn(2+)</name>
        <dbReference type="ChEBI" id="CHEBI:29105"/>
        <label>1</label>
    </ligand>
</feature>
<dbReference type="CDD" id="cd00077">
    <property type="entry name" value="HDc"/>
    <property type="match status" value="1"/>
</dbReference>
<dbReference type="InterPro" id="IPR029016">
    <property type="entry name" value="GAF-like_dom_sf"/>
</dbReference>
<organism evidence="10 11">
    <name type="scientific">Bemisia tabaci</name>
    <name type="common">Sweetpotato whitefly</name>
    <name type="synonym">Aleurodes tabaci</name>
    <dbReference type="NCBI Taxonomy" id="7038"/>
    <lineage>
        <taxon>Eukaryota</taxon>
        <taxon>Metazoa</taxon>
        <taxon>Ecdysozoa</taxon>
        <taxon>Arthropoda</taxon>
        <taxon>Hexapoda</taxon>
        <taxon>Insecta</taxon>
        <taxon>Pterygota</taxon>
        <taxon>Neoptera</taxon>
        <taxon>Paraneoptera</taxon>
        <taxon>Hemiptera</taxon>
        <taxon>Sternorrhyncha</taxon>
        <taxon>Aleyrodoidea</taxon>
        <taxon>Aleyrodidae</taxon>
        <taxon>Aleyrodinae</taxon>
        <taxon>Bemisia</taxon>
    </lineage>
</organism>
<keyword evidence="11" id="KW-1185">Reference proteome</keyword>
<dbReference type="PRINTS" id="PR00387">
    <property type="entry name" value="PDIESTERASE1"/>
</dbReference>
<accession>A0A9P0F431</accession>
<dbReference type="EMBL" id="OU963864">
    <property type="protein sequence ID" value="CAH0387303.1"/>
    <property type="molecule type" value="Genomic_DNA"/>
</dbReference>
<dbReference type="EC" id="3.1.4.-" evidence="8"/>
<feature type="binding site" evidence="7">
    <location>
        <position position="479"/>
    </location>
    <ligand>
        <name>Zn(2+)</name>
        <dbReference type="ChEBI" id="CHEBI:29105"/>
        <label>1</label>
    </ligand>
</feature>
<feature type="binding site" evidence="6">
    <location>
        <position position="680"/>
    </location>
    <ligand>
        <name>AMP</name>
        <dbReference type="ChEBI" id="CHEBI:456215"/>
    </ligand>
</feature>
<comment type="cofactor">
    <cofactor evidence="8">
        <name>a divalent metal cation</name>
        <dbReference type="ChEBI" id="CHEBI:60240"/>
    </cofactor>
    <text evidence="8">Binds 2 divalent metal cations per subunit. Site 1 may preferentially bind zinc ions, while site 2 has a preference for magnesium and/or manganese ions.</text>
</comment>
<evidence type="ECO:0000259" key="9">
    <source>
        <dbReference type="PROSITE" id="PS51845"/>
    </source>
</evidence>
<evidence type="ECO:0000256" key="8">
    <source>
        <dbReference type="RuleBase" id="RU363067"/>
    </source>
</evidence>
<evidence type="ECO:0000256" key="2">
    <source>
        <dbReference type="ARBA" id="ARBA00022535"/>
    </source>
</evidence>
<feature type="active site" description="Proton donor" evidence="5">
    <location>
        <position position="475"/>
    </location>
</feature>
<gene>
    <name evidence="10" type="ORF">BEMITA_LOCUS6336</name>
</gene>
<sequence>MLEPRNSSDFRLEANDPLELLQLVSSLHDDSYRRIQVKINDYIKQRTGASLVFCIPLVKCSEEAVVSVIGDEVLPKEVRFSVSENMILQTINKRLSMTLKCSLLSVEMRKLLFSAFKKGKRKRVSETEDEANEELSEASNIIEDTVFEASGLPEELLNVPVANLHDNNIALVCSIAHSKHSIEVTTKIVQECFRYCLSLVLSTLNYEEEKRLRIQCQQLLQVAKNLFSNLGDLDDLLKEIIIEARRLTNAERCSLFLLKDDYLISKVFDGVASPQGNKEVKIRKNVGVAGHVATSGKLINIRRAYDHPLFYKGVDEITGFTTKNILCFPIIHNEKVIGVAELCNKKDGYHFDLCDEEVATAFSIYCGITIEHATGYKKTQLAQDRNRLSNELMMYHMKVPHEAVENILNNSLVDIRKDFNEFSFNPRSIDYSETPFYCLLIFDNMDFIEHFKINRETLVRFFLYVMKGYRDPPYHNWMHAFSSVHFAYLCLKKFNLINIGHFTMLEGLAYVVAAMCHDIDHRGTTNSFQTKTNSTLAHLYSSEGSVMERHHLSQTMCILNTDGCNFAADLNHKDYELFLKLISQFILATDLSNHFNVLGKQEKMSKEGFNPASSEHRELLRSHFMTLADLSDQTKDWLTVKNASLLVYQEFFLQGDEEKAIGSKPDVSMDREKARIPELQLQFLRSVILPLVNVTVILYPTVGSILLDTVKLNLTCWERTVEIFSRKLSEGSTNIEILRDPEIEEYVLSKVGRFTVYCSISS</sequence>
<feature type="binding site" evidence="6">
    <location>
        <position position="518"/>
    </location>
    <ligand>
        <name>AMP</name>
        <dbReference type="ChEBI" id="CHEBI:456215"/>
    </ligand>
</feature>
<dbReference type="Gene3D" id="3.30.450.40">
    <property type="match status" value="1"/>
</dbReference>
<evidence type="ECO:0000313" key="10">
    <source>
        <dbReference type="EMBL" id="CAH0387303.1"/>
    </source>
</evidence>
<dbReference type="PROSITE" id="PS51845">
    <property type="entry name" value="PDEASE_I_2"/>
    <property type="match status" value="1"/>
</dbReference>
<dbReference type="GO" id="GO:0046872">
    <property type="term" value="F:metal ion binding"/>
    <property type="evidence" value="ECO:0007669"/>
    <property type="project" value="UniProtKB-KW"/>
</dbReference>
<feature type="binding site" evidence="6">
    <location>
        <position position="629"/>
    </location>
    <ligand>
        <name>AMP</name>
        <dbReference type="ChEBI" id="CHEBI:456215"/>
    </ligand>
</feature>
<keyword evidence="2" id="KW-0140">cGMP</keyword>
<dbReference type="InterPro" id="IPR003018">
    <property type="entry name" value="GAF"/>
</dbReference>
<proteinExistence type="inferred from homology"/>
<dbReference type="PANTHER" id="PTHR11347">
    <property type="entry name" value="CYCLIC NUCLEOTIDE PHOSPHODIESTERASE"/>
    <property type="match status" value="1"/>
</dbReference>
<dbReference type="AlphaFoldDB" id="A0A9P0F431"/>
<keyword evidence="3 7" id="KW-0479">Metal-binding</keyword>
<dbReference type="InterPro" id="IPR023088">
    <property type="entry name" value="PDEase"/>
</dbReference>
<dbReference type="SMART" id="SM00065">
    <property type="entry name" value="GAF"/>
    <property type="match status" value="1"/>
</dbReference>
<evidence type="ECO:0000256" key="1">
    <source>
        <dbReference type="ARBA" id="ARBA00007648"/>
    </source>
</evidence>
<dbReference type="SUPFAM" id="SSF109604">
    <property type="entry name" value="HD-domain/PDEase-like"/>
    <property type="match status" value="1"/>
</dbReference>
<feature type="binding site" evidence="7">
    <location>
        <position position="518"/>
    </location>
    <ligand>
        <name>Zn(2+)</name>
        <dbReference type="ChEBI" id="CHEBI:29105"/>
        <label>2</label>
    </ligand>
</feature>